<gene>
    <name evidence="2" type="primary">LOC109475404</name>
</gene>
<dbReference type="OrthoDB" id="10327489at2759"/>
<keyword evidence="1" id="KW-1185">Reference proteome</keyword>
<sequence>MWHEIFTATEDKGQKAWHLLEKFHKVLPKALMLENLGKAELDNFTAEVEVLMSAVLQHNDNINGKIDNIQIDEETYHNRFPAEVEVRDDVELSRKVSNIIWSEIPRSLGLGDPVIVTEVYLSASGFHTEGQAFQVKECTGHYITIEPIVKGDDDFVIKPDVVVNLESLLEVVTVRRELLQDEMCLESVECHEHSYGGSKVLMS</sequence>
<name>A0A6P4ZKF7_BRABE</name>
<evidence type="ECO:0000313" key="1">
    <source>
        <dbReference type="Proteomes" id="UP000515135"/>
    </source>
</evidence>
<dbReference type="GeneID" id="109475404"/>
<dbReference type="RefSeq" id="XP_019631567.1">
    <property type="nucleotide sequence ID" value="XM_019776008.1"/>
</dbReference>
<dbReference type="Proteomes" id="UP000515135">
    <property type="component" value="Unplaced"/>
</dbReference>
<evidence type="ECO:0000313" key="2">
    <source>
        <dbReference type="RefSeq" id="XP_019631567.1"/>
    </source>
</evidence>
<accession>A0A6P4ZKF7</accession>
<proteinExistence type="predicted"/>
<dbReference type="AlphaFoldDB" id="A0A6P4ZKF7"/>
<reference evidence="2" key="1">
    <citation type="submission" date="2025-08" db="UniProtKB">
        <authorList>
            <consortium name="RefSeq"/>
        </authorList>
    </citation>
    <scope>IDENTIFICATION</scope>
    <source>
        <tissue evidence="2">Gonad</tissue>
    </source>
</reference>
<dbReference type="KEGG" id="bbel:109475404"/>
<protein>
    <submittedName>
        <fullName evidence="2">Uncharacterized protein LOC109475404</fullName>
    </submittedName>
</protein>
<organism evidence="1 2">
    <name type="scientific">Branchiostoma belcheri</name>
    <name type="common">Amphioxus</name>
    <dbReference type="NCBI Taxonomy" id="7741"/>
    <lineage>
        <taxon>Eukaryota</taxon>
        <taxon>Metazoa</taxon>
        <taxon>Chordata</taxon>
        <taxon>Cephalochordata</taxon>
        <taxon>Leptocardii</taxon>
        <taxon>Amphioxiformes</taxon>
        <taxon>Branchiostomatidae</taxon>
        <taxon>Branchiostoma</taxon>
    </lineage>
</organism>